<gene>
    <name evidence="7" type="ORF">G7081_00460</name>
</gene>
<dbReference type="InterPro" id="IPR023095">
    <property type="entry name" value="Ade_MeTrfase_dom_2"/>
</dbReference>
<dbReference type="GO" id="GO:0009307">
    <property type="term" value="P:DNA restriction-modification system"/>
    <property type="evidence" value="ECO:0007669"/>
    <property type="project" value="InterPro"/>
</dbReference>
<dbReference type="GO" id="GO:0043565">
    <property type="term" value="F:sequence-specific DNA binding"/>
    <property type="evidence" value="ECO:0007669"/>
    <property type="project" value="TreeGrafter"/>
</dbReference>
<accession>A0A6G8AKP9</accession>
<dbReference type="RefSeq" id="WP_166006386.1">
    <property type="nucleotide sequence ID" value="NZ_CP049886.1"/>
</dbReference>
<comment type="similarity">
    <text evidence="1">Belongs to the N(4)/N(6)-methyltransferase family.</text>
</comment>
<dbReference type="InterPro" id="IPR012327">
    <property type="entry name" value="MeTrfase_D12"/>
</dbReference>
<evidence type="ECO:0000256" key="5">
    <source>
        <dbReference type="ARBA" id="ARBA00022691"/>
    </source>
</evidence>
<dbReference type="EMBL" id="CP049886">
    <property type="protein sequence ID" value="QIL45664.1"/>
    <property type="molecule type" value="Genomic_DNA"/>
</dbReference>
<keyword evidence="4" id="KW-0808">Transferase</keyword>
<dbReference type="GO" id="GO:0006298">
    <property type="term" value="P:mismatch repair"/>
    <property type="evidence" value="ECO:0007669"/>
    <property type="project" value="TreeGrafter"/>
</dbReference>
<dbReference type="SUPFAM" id="SSF53335">
    <property type="entry name" value="S-adenosyl-L-methionine-dependent methyltransferases"/>
    <property type="match status" value="1"/>
</dbReference>
<evidence type="ECO:0000256" key="3">
    <source>
        <dbReference type="ARBA" id="ARBA00022603"/>
    </source>
</evidence>
<evidence type="ECO:0000256" key="2">
    <source>
        <dbReference type="ARBA" id="ARBA00011900"/>
    </source>
</evidence>
<name>A0A6G8AKP9_9ENTE</name>
<dbReference type="EC" id="2.1.1.72" evidence="2"/>
<keyword evidence="8" id="KW-1185">Reference proteome</keyword>
<dbReference type="Proteomes" id="UP000500890">
    <property type="component" value="Chromosome"/>
</dbReference>
<dbReference type="GO" id="GO:0009007">
    <property type="term" value="F:site-specific DNA-methyltransferase (adenine-specific) activity"/>
    <property type="evidence" value="ECO:0007669"/>
    <property type="project" value="UniProtKB-EC"/>
</dbReference>
<dbReference type="Pfam" id="PF02086">
    <property type="entry name" value="MethyltransfD12"/>
    <property type="match status" value="2"/>
</dbReference>
<dbReference type="GO" id="GO:0032259">
    <property type="term" value="P:methylation"/>
    <property type="evidence" value="ECO:0007669"/>
    <property type="project" value="UniProtKB-KW"/>
</dbReference>
<dbReference type="Gene3D" id="1.10.1020.10">
    <property type="entry name" value="Adenine-specific Methyltransferase, Domain 2"/>
    <property type="match status" value="1"/>
</dbReference>
<dbReference type="InterPro" id="IPR002052">
    <property type="entry name" value="DNA_methylase_N6_adenine_CS"/>
</dbReference>
<reference evidence="7 8" key="1">
    <citation type="submission" date="2020-03" db="EMBL/GenBank/DDBJ databases">
        <title>Vagococcus sp. nov., isolated from beetles.</title>
        <authorList>
            <person name="Hyun D.-W."/>
            <person name="Bae J.-W."/>
        </authorList>
    </citation>
    <scope>NUCLEOTIDE SEQUENCE [LARGE SCALE GENOMIC DNA]</scope>
    <source>
        <strain evidence="7 8">HDW17A</strain>
    </source>
</reference>
<dbReference type="PRINTS" id="PR00505">
    <property type="entry name" value="D12N6MTFRASE"/>
</dbReference>
<organism evidence="7 8">
    <name type="scientific">Vagococcus coleopterorum</name>
    <dbReference type="NCBI Taxonomy" id="2714946"/>
    <lineage>
        <taxon>Bacteria</taxon>
        <taxon>Bacillati</taxon>
        <taxon>Bacillota</taxon>
        <taxon>Bacilli</taxon>
        <taxon>Lactobacillales</taxon>
        <taxon>Enterococcaceae</taxon>
        <taxon>Vagococcus</taxon>
    </lineage>
</organism>
<evidence type="ECO:0000313" key="7">
    <source>
        <dbReference type="EMBL" id="QIL45664.1"/>
    </source>
</evidence>
<proteinExistence type="inferred from homology"/>
<evidence type="ECO:0000313" key="8">
    <source>
        <dbReference type="Proteomes" id="UP000500890"/>
    </source>
</evidence>
<protein>
    <recommendedName>
        <fullName evidence="2">site-specific DNA-methyltransferase (adenine-specific)</fullName>
        <ecNumber evidence="2">2.1.1.72</ecNumber>
    </recommendedName>
</protein>
<dbReference type="InterPro" id="IPR029063">
    <property type="entry name" value="SAM-dependent_MTases_sf"/>
</dbReference>
<dbReference type="KEGG" id="vah:G7081_00460"/>
<evidence type="ECO:0000256" key="1">
    <source>
        <dbReference type="ARBA" id="ARBA00006594"/>
    </source>
</evidence>
<dbReference type="GO" id="GO:1904047">
    <property type="term" value="F:S-adenosyl-L-methionine binding"/>
    <property type="evidence" value="ECO:0007669"/>
    <property type="project" value="TreeGrafter"/>
</dbReference>
<dbReference type="PANTHER" id="PTHR30481">
    <property type="entry name" value="DNA ADENINE METHYLASE"/>
    <property type="match status" value="1"/>
</dbReference>
<evidence type="ECO:0000256" key="6">
    <source>
        <dbReference type="ARBA" id="ARBA00047942"/>
    </source>
</evidence>
<evidence type="ECO:0000256" key="4">
    <source>
        <dbReference type="ARBA" id="ARBA00022679"/>
    </source>
</evidence>
<dbReference type="AlphaFoldDB" id="A0A6G8AKP9"/>
<keyword evidence="3 7" id="KW-0489">Methyltransferase</keyword>
<keyword evidence="5" id="KW-0949">S-adenosyl-L-methionine</keyword>
<dbReference type="PANTHER" id="PTHR30481:SF3">
    <property type="entry name" value="DNA ADENINE METHYLASE"/>
    <property type="match status" value="1"/>
</dbReference>
<sequence length="360" mass="43037">MTLIKWPGGKSREIKEFQHLIPTYDRYIEPFFGGGAVFFHENPKQSVINDISTNLTDFYSLVKTQNEHFKFYLLQYNDAFSYYKNHTSKNIDIFFEKYSTNASFSKQEIMKLFINKEFHEIITNYEIFYDFLAQSINDKFKRTKKNELKKQMCQTDLENNLITGITSGFYLYFRKVYNDIQLAPLKHTYSKEYTIANFFWIREYCYGSMFRYNSEGAFNIPYGGISYNNKDFSRKINQIFNEKTKVLFENTNIFNDDFETLLDQLTLSSSDFIFLDPPYDTEFSDYEGRSFKGSDQERLRDFLLTTPAKFLLVIKNTNFIYSLYNRDEFTIENFDKTYTYNIRDRNNRAVSHLIITNKKA</sequence>
<dbReference type="Gene3D" id="3.40.50.150">
    <property type="entry name" value="Vaccinia Virus protein VP39"/>
    <property type="match status" value="2"/>
</dbReference>
<dbReference type="REBASE" id="402355">
    <property type="entry name" value="M.VspHDW17AORF460P"/>
</dbReference>
<comment type="catalytic activity">
    <reaction evidence="6">
        <text>a 2'-deoxyadenosine in DNA + S-adenosyl-L-methionine = an N(6)-methyl-2'-deoxyadenosine in DNA + S-adenosyl-L-homocysteine + H(+)</text>
        <dbReference type="Rhea" id="RHEA:15197"/>
        <dbReference type="Rhea" id="RHEA-COMP:12418"/>
        <dbReference type="Rhea" id="RHEA-COMP:12419"/>
        <dbReference type="ChEBI" id="CHEBI:15378"/>
        <dbReference type="ChEBI" id="CHEBI:57856"/>
        <dbReference type="ChEBI" id="CHEBI:59789"/>
        <dbReference type="ChEBI" id="CHEBI:90615"/>
        <dbReference type="ChEBI" id="CHEBI:90616"/>
        <dbReference type="EC" id="2.1.1.72"/>
    </reaction>
</comment>
<dbReference type="PROSITE" id="PS00092">
    <property type="entry name" value="N6_MTASE"/>
    <property type="match status" value="1"/>
</dbReference>